<dbReference type="KEGG" id="cfon:HZU75_13045"/>
<dbReference type="EMBL" id="CP058952">
    <property type="protein sequence ID" value="QLI82376.1"/>
    <property type="molecule type" value="Genomic_DNA"/>
</dbReference>
<dbReference type="InterPro" id="IPR036748">
    <property type="entry name" value="MTH938-like_sf"/>
</dbReference>
<evidence type="ECO:0000313" key="2">
    <source>
        <dbReference type="Proteomes" id="UP000510822"/>
    </source>
</evidence>
<name>A0A7D5VAY1_9NEIS</name>
<evidence type="ECO:0000313" key="1">
    <source>
        <dbReference type="EMBL" id="QLI82376.1"/>
    </source>
</evidence>
<proteinExistence type="predicted"/>
<dbReference type="Pfam" id="PF04430">
    <property type="entry name" value="DUF498"/>
    <property type="match status" value="1"/>
</dbReference>
<organism evidence="1 2">
    <name type="scientific">Chitinibacter fontanus</name>
    <dbReference type="NCBI Taxonomy" id="1737446"/>
    <lineage>
        <taxon>Bacteria</taxon>
        <taxon>Pseudomonadati</taxon>
        <taxon>Pseudomonadota</taxon>
        <taxon>Betaproteobacteria</taxon>
        <taxon>Neisseriales</taxon>
        <taxon>Chitinibacteraceae</taxon>
        <taxon>Chitinibacter</taxon>
    </lineage>
</organism>
<dbReference type="PANTHER" id="PTHR21192:SF2">
    <property type="entry name" value="NADH DEHYDROGENASE [UBIQUINONE] 1 ALPHA SUBCOMPLEX ASSEMBLY FACTOR 3"/>
    <property type="match status" value="1"/>
</dbReference>
<dbReference type="Gene3D" id="3.40.1230.10">
    <property type="entry name" value="MTH938-like"/>
    <property type="match status" value="1"/>
</dbReference>
<dbReference type="SUPFAM" id="SSF64076">
    <property type="entry name" value="MTH938-like"/>
    <property type="match status" value="1"/>
</dbReference>
<sequence>MKLHQSKVEHLNQITAYDQESVDVNQQHYVGSLIVLPDAVHPWRPAQFADLQAQDFELLLEYQPELILLGTGSAIQFPHPRLYAALSAKLIGVDVMGTGALCRTFNVLVAEDRRVLALVLHS</sequence>
<dbReference type="AlphaFoldDB" id="A0A7D5VAY1"/>
<dbReference type="CDD" id="cd05560">
    <property type="entry name" value="Xcc1710_like"/>
    <property type="match status" value="1"/>
</dbReference>
<dbReference type="Proteomes" id="UP000510822">
    <property type="component" value="Chromosome"/>
</dbReference>
<protein>
    <submittedName>
        <fullName evidence="1">Mth938-like domain-containing protein</fullName>
    </submittedName>
</protein>
<dbReference type="RefSeq" id="WP_180306456.1">
    <property type="nucleotide sequence ID" value="NZ_CP058952.1"/>
</dbReference>
<dbReference type="InterPro" id="IPR007523">
    <property type="entry name" value="NDUFAF3/AAMDC"/>
</dbReference>
<accession>A0A7D5VAY1</accession>
<reference evidence="1 2" key="1">
    <citation type="journal article" date="2016" name="Int. J. Syst. Evol. Microbiol.">
        <title>Chitinibacter fontanus sp. nov., isolated from a spring.</title>
        <authorList>
            <person name="Sheu S.Y."/>
            <person name="Li Y.S."/>
            <person name="Young C.C."/>
            <person name="Chen W.M."/>
        </authorList>
    </citation>
    <scope>NUCLEOTIDE SEQUENCE [LARGE SCALE GENOMIC DNA]</scope>
    <source>
        <strain evidence="1 2">STM-7</strain>
    </source>
</reference>
<keyword evidence="2" id="KW-1185">Reference proteome</keyword>
<gene>
    <name evidence="1" type="ORF">HZU75_13045</name>
</gene>
<dbReference type="PANTHER" id="PTHR21192">
    <property type="entry name" value="NUCLEAR PROTEIN E3-3"/>
    <property type="match status" value="1"/>
</dbReference>